<dbReference type="EMBL" id="CM003101">
    <property type="protein sequence ID" value="KUI69122.1"/>
    <property type="molecule type" value="Genomic_DNA"/>
</dbReference>
<name>A0A194VYM6_CYTMA</name>
<gene>
    <name evidence="2" type="ORF">VM1G_04711</name>
</gene>
<organism evidence="2 3">
    <name type="scientific">Cytospora mali</name>
    <name type="common">Apple Valsa canker fungus</name>
    <name type="synonym">Valsa mali</name>
    <dbReference type="NCBI Taxonomy" id="578113"/>
    <lineage>
        <taxon>Eukaryota</taxon>
        <taxon>Fungi</taxon>
        <taxon>Dikarya</taxon>
        <taxon>Ascomycota</taxon>
        <taxon>Pezizomycotina</taxon>
        <taxon>Sordariomycetes</taxon>
        <taxon>Sordariomycetidae</taxon>
        <taxon>Diaporthales</taxon>
        <taxon>Cytosporaceae</taxon>
        <taxon>Cytospora</taxon>
    </lineage>
</organism>
<keyword evidence="1" id="KW-0732">Signal</keyword>
<sequence>MQLKVFLVVFMGSLAVAAPARDGRHLQTCGSEKQGVMLKKHGIIFTHIVPTTKKDDAEEYADGSEDPNAKKWKRPIFTHLVPAAGDDTSTEKSDE</sequence>
<dbReference type="AlphaFoldDB" id="A0A194VYM6"/>
<accession>A0A194VYM6</accession>
<evidence type="ECO:0000256" key="1">
    <source>
        <dbReference type="SAM" id="SignalP"/>
    </source>
</evidence>
<feature type="signal peptide" evidence="1">
    <location>
        <begin position="1"/>
        <end position="17"/>
    </location>
</feature>
<feature type="chain" id="PRO_5008267002" evidence="1">
    <location>
        <begin position="18"/>
        <end position="95"/>
    </location>
</feature>
<protein>
    <submittedName>
        <fullName evidence="2">Uncharacterized protein</fullName>
    </submittedName>
</protein>
<evidence type="ECO:0000313" key="3">
    <source>
        <dbReference type="Proteomes" id="UP000078559"/>
    </source>
</evidence>
<evidence type="ECO:0000313" key="2">
    <source>
        <dbReference type="EMBL" id="KUI69122.1"/>
    </source>
</evidence>
<proteinExistence type="predicted"/>
<dbReference type="Proteomes" id="UP000078559">
    <property type="component" value="Chromosome 4"/>
</dbReference>
<keyword evidence="3" id="KW-1185">Reference proteome</keyword>
<reference evidence="2" key="1">
    <citation type="submission" date="2014-12" db="EMBL/GenBank/DDBJ databases">
        <title>Genome Sequence of Valsa Canker Pathogens Uncovers a Specific Adaption of Colonization on Woody Bark.</title>
        <authorList>
            <person name="Yin Z."/>
            <person name="Liu H."/>
            <person name="Gao X."/>
            <person name="Li Z."/>
            <person name="Song N."/>
            <person name="Ke X."/>
            <person name="Dai Q."/>
            <person name="Wu Y."/>
            <person name="Sun Y."/>
            <person name="Xu J.-R."/>
            <person name="Kang Z.K."/>
            <person name="Wang L."/>
            <person name="Huang L."/>
        </authorList>
    </citation>
    <scope>NUCLEOTIDE SEQUENCE [LARGE SCALE GENOMIC DNA]</scope>
    <source>
        <strain evidence="2">03-8</strain>
    </source>
</reference>